<keyword evidence="1 4" id="KW-0238">DNA-binding</keyword>
<dbReference type="Pfam" id="PF13411">
    <property type="entry name" value="MerR_1"/>
    <property type="match status" value="1"/>
</dbReference>
<dbReference type="AlphaFoldDB" id="A0A1G6HU72"/>
<feature type="compositionally biased region" description="Basic and acidic residues" evidence="2">
    <location>
        <begin position="205"/>
        <end position="216"/>
    </location>
</feature>
<feature type="compositionally biased region" description="Pro residues" evidence="2">
    <location>
        <begin position="223"/>
        <end position="235"/>
    </location>
</feature>
<dbReference type="SUPFAM" id="SSF46955">
    <property type="entry name" value="Putative DNA-binding domain"/>
    <property type="match status" value="1"/>
</dbReference>
<dbReference type="Proteomes" id="UP000199086">
    <property type="component" value="Unassembled WGS sequence"/>
</dbReference>
<reference evidence="4 5" key="1">
    <citation type="submission" date="2016-06" db="EMBL/GenBank/DDBJ databases">
        <authorList>
            <person name="Olsen C.W."/>
            <person name="Carey S."/>
            <person name="Hinshaw L."/>
            <person name="Karasin A.I."/>
        </authorList>
    </citation>
    <scope>NUCLEOTIDE SEQUENCE [LARGE SCALE GENOMIC DNA]</scope>
    <source>
        <strain evidence="4 5">LZ-22</strain>
    </source>
</reference>
<feature type="domain" description="HTH merR-type" evidence="3">
    <location>
        <begin position="1"/>
        <end position="70"/>
    </location>
</feature>
<keyword evidence="5" id="KW-1185">Reference proteome</keyword>
<gene>
    <name evidence="4" type="ORF">GA0111570_11288</name>
</gene>
<dbReference type="InterPro" id="IPR000551">
    <property type="entry name" value="MerR-type_HTH_dom"/>
</dbReference>
<evidence type="ECO:0000313" key="4">
    <source>
        <dbReference type="EMBL" id="SDB97385.1"/>
    </source>
</evidence>
<dbReference type="GO" id="GO:0003677">
    <property type="term" value="F:DNA binding"/>
    <property type="evidence" value="ECO:0007669"/>
    <property type="project" value="UniProtKB-KW"/>
</dbReference>
<sequence length="235" mass="25340">MRMKELAVRSGTSTATIKFYLREGLLPPGRRVNATLAEYDESHLRRLELVATLRTVLGAPLDRIKALTDRIDDPEVALLQILADAQSLALGQEAADATLQADEEPVVTDVFAERGWPDVPSWARTALDAQVAQMRELGIAVDARTMSTYAEAADRAAALDIGVVQSAGSRDEAALVVAVGVHSYSQLLLGLLAVAQTSRSIKEFADRDERAVDRSPHRAIPGIHPPPPENPHPTG</sequence>
<organism evidence="4 5">
    <name type="scientific">Raineyella antarctica</name>
    <dbReference type="NCBI Taxonomy" id="1577474"/>
    <lineage>
        <taxon>Bacteria</taxon>
        <taxon>Bacillati</taxon>
        <taxon>Actinomycetota</taxon>
        <taxon>Actinomycetes</taxon>
        <taxon>Propionibacteriales</taxon>
        <taxon>Propionibacteriaceae</taxon>
        <taxon>Raineyella</taxon>
    </lineage>
</organism>
<proteinExistence type="predicted"/>
<dbReference type="PANTHER" id="PTHR30204">
    <property type="entry name" value="REDOX-CYCLING DRUG-SENSING TRANSCRIPTIONAL ACTIVATOR SOXR"/>
    <property type="match status" value="1"/>
</dbReference>
<evidence type="ECO:0000256" key="1">
    <source>
        <dbReference type="ARBA" id="ARBA00023125"/>
    </source>
</evidence>
<dbReference type="InterPro" id="IPR047057">
    <property type="entry name" value="MerR_fam"/>
</dbReference>
<dbReference type="STRING" id="1577474.GA0111570_11288"/>
<name>A0A1G6HU72_9ACTN</name>
<evidence type="ECO:0000259" key="3">
    <source>
        <dbReference type="PROSITE" id="PS50937"/>
    </source>
</evidence>
<dbReference type="Gene3D" id="1.10.1660.10">
    <property type="match status" value="1"/>
</dbReference>
<protein>
    <submittedName>
        <fullName evidence="4">DNA-binding transcriptional regulator, MerR family</fullName>
    </submittedName>
</protein>
<dbReference type="GO" id="GO:0003700">
    <property type="term" value="F:DNA-binding transcription factor activity"/>
    <property type="evidence" value="ECO:0007669"/>
    <property type="project" value="InterPro"/>
</dbReference>
<dbReference type="EMBL" id="FMYF01000012">
    <property type="protein sequence ID" value="SDB97385.1"/>
    <property type="molecule type" value="Genomic_DNA"/>
</dbReference>
<accession>A0A1G6HU72</accession>
<evidence type="ECO:0000256" key="2">
    <source>
        <dbReference type="SAM" id="MobiDB-lite"/>
    </source>
</evidence>
<dbReference type="InterPro" id="IPR009061">
    <property type="entry name" value="DNA-bd_dom_put_sf"/>
</dbReference>
<feature type="region of interest" description="Disordered" evidence="2">
    <location>
        <begin position="205"/>
        <end position="235"/>
    </location>
</feature>
<dbReference type="PANTHER" id="PTHR30204:SF98">
    <property type="entry name" value="HTH-TYPE TRANSCRIPTIONAL REGULATOR ADHR"/>
    <property type="match status" value="1"/>
</dbReference>
<dbReference type="SMART" id="SM00422">
    <property type="entry name" value="HTH_MERR"/>
    <property type="match status" value="1"/>
</dbReference>
<dbReference type="PROSITE" id="PS50937">
    <property type="entry name" value="HTH_MERR_2"/>
    <property type="match status" value="1"/>
</dbReference>
<evidence type="ECO:0000313" key="5">
    <source>
        <dbReference type="Proteomes" id="UP000199086"/>
    </source>
</evidence>